<dbReference type="Pfam" id="PF18046">
    <property type="entry name" value="FKBP26_C"/>
    <property type="match status" value="1"/>
</dbReference>
<sequence length="253" mass="28587">MTFDKGSLILVDYTAKVKDTEEIFDTTIEEDAKKHSIHEQNVKYQPKLVSIGEVSYPVLKGLDEALAKTSVGDKLTVEVTPDKGFGERDSGKVRMIPLRKLGEDAEKVSVGDTIEVDNKRGIIRFIGSGRVQIDYNHRYAGKTILFDVNVIKSLDSPNDKIDGILKNRLPVEDTKISFELKDKEASITIPEEILRADGLQIMKHFIQLDVFKFVPTLEKVNFIETHVNKQTQEKKVEKTPEKTTEKTPEQKTA</sequence>
<dbReference type="SUPFAM" id="SSF54534">
    <property type="entry name" value="FKBP-like"/>
    <property type="match status" value="1"/>
</dbReference>
<feature type="compositionally biased region" description="Basic and acidic residues" evidence="10">
    <location>
        <begin position="231"/>
        <end position="253"/>
    </location>
</feature>
<dbReference type="GO" id="GO:0005737">
    <property type="term" value="C:cytoplasm"/>
    <property type="evidence" value="ECO:0007669"/>
    <property type="project" value="UniProtKB-SubCell"/>
</dbReference>
<dbReference type="KEGG" id="nin:NADRNF5_0141"/>
<dbReference type="Gene3D" id="3.30.70.2210">
    <property type="match status" value="1"/>
</dbReference>
<dbReference type="GO" id="GO:0003755">
    <property type="term" value="F:peptidyl-prolyl cis-trans isomerase activity"/>
    <property type="evidence" value="ECO:0007669"/>
    <property type="project" value="UniProtKB-UniRule"/>
</dbReference>
<dbReference type="HOGENOM" id="CLU_073526_1_0_2"/>
<keyword evidence="7 8" id="KW-0413">Isomerase</keyword>
<dbReference type="Pfam" id="PF00254">
    <property type="entry name" value="FKBP_C"/>
    <property type="match status" value="1"/>
</dbReference>
<dbReference type="InterPro" id="IPR048261">
    <property type="entry name" value="SlpA/SlyD-like_ins_sf"/>
</dbReference>
<gene>
    <name evidence="12" type="ORF">NADRNF5_0141</name>
</gene>
<evidence type="ECO:0000256" key="8">
    <source>
        <dbReference type="PROSITE-ProRule" id="PRU00277"/>
    </source>
</evidence>
<evidence type="ECO:0000259" key="11">
    <source>
        <dbReference type="PROSITE" id="PS50059"/>
    </source>
</evidence>
<evidence type="ECO:0000313" key="12">
    <source>
        <dbReference type="EMBL" id="AJW69840.1"/>
    </source>
</evidence>
<dbReference type="InterPro" id="IPR040825">
    <property type="entry name" value="FKBP26_C"/>
</dbReference>
<dbReference type="OrthoDB" id="8615at2157"/>
<organism evidence="12 13">
    <name type="scientific">Nitrosopumilus adriaticus</name>
    <dbReference type="NCBI Taxonomy" id="1580092"/>
    <lineage>
        <taxon>Archaea</taxon>
        <taxon>Nitrososphaerota</taxon>
        <taxon>Nitrososphaeria</taxon>
        <taxon>Nitrosopumilales</taxon>
        <taxon>Nitrosopumilaceae</taxon>
        <taxon>Nitrosopumilus</taxon>
    </lineage>
</organism>
<dbReference type="PANTHER" id="PTHR47861">
    <property type="entry name" value="FKBP-TYPE PEPTIDYL-PROLYL CIS-TRANS ISOMERASE SLYD"/>
    <property type="match status" value="1"/>
</dbReference>
<evidence type="ECO:0000256" key="9">
    <source>
        <dbReference type="RuleBase" id="RU003915"/>
    </source>
</evidence>
<evidence type="ECO:0000256" key="7">
    <source>
        <dbReference type="ARBA" id="ARBA00023235"/>
    </source>
</evidence>
<evidence type="ECO:0000256" key="1">
    <source>
        <dbReference type="ARBA" id="ARBA00000971"/>
    </source>
</evidence>
<comment type="similarity">
    <text evidence="3 9">Belongs to the FKBP-type PPIase family.</text>
</comment>
<evidence type="ECO:0000256" key="10">
    <source>
        <dbReference type="SAM" id="MobiDB-lite"/>
    </source>
</evidence>
<dbReference type="GeneID" id="24819398"/>
<proteinExistence type="inferred from homology"/>
<comment type="catalytic activity">
    <reaction evidence="1 8 9">
        <text>[protein]-peptidylproline (omega=180) = [protein]-peptidylproline (omega=0)</text>
        <dbReference type="Rhea" id="RHEA:16237"/>
        <dbReference type="Rhea" id="RHEA-COMP:10747"/>
        <dbReference type="Rhea" id="RHEA-COMP:10748"/>
        <dbReference type="ChEBI" id="CHEBI:83833"/>
        <dbReference type="ChEBI" id="CHEBI:83834"/>
        <dbReference type="EC" id="5.2.1.8"/>
    </reaction>
</comment>
<dbReference type="Pfam" id="PF22199">
    <property type="entry name" value="FKBP26_IF"/>
    <property type="match status" value="1"/>
</dbReference>
<keyword evidence="4" id="KW-0963">Cytoplasm</keyword>
<evidence type="ECO:0000256" key="6">
    <source>
        <dbReference type="ARBA" id="ARBA00023186"/>
    </source>
</evidence>
<dbReference type="PANTHER" id="PTHR47861:SF3">
    <property type="entry name" value="FKBP-TYPE PEPTIDYL-PROLYL CIS-TRANS ISOMERASE SLYD"/>
    <property type="match status" value="1"/>
</dbReference>
<accession>A0A0D5C0J9</accession>
<feature type="region of interest" description="Disordered" evidence="10">
    <location>
        <begin position="229"/>
        <end position="253"/>
    </location>
</feature>
<dbReference type="STRING" id="1580092.NADRNF5_0141"/>
<evidence type="ECO:0000313" key="13">
    <source>
        <dbReference type="Proteomes" id="UP000032408"/>
    </source>
</evidence>
<comment type="subcellular location">
    <subcellularLocation>
        <location evidence="2">Cytoplasm</location>
    </subcellularLocation>
</comment>
<evidence type="ECO:0000256" key="3">
    <source>
        <dbReference type="ARBA" id="ARBA00006577"/>
    </source>
</evidence>
<dbReference type="InterPro" id="IPR046357">
    <property type="entry name" value="PPIase_dom_sf"/>
</dbReference>
<dbReference type="GO" id="GO:0042026">
    <property type="term" value="P:protein refolding"/>
    <property type="evidence" value="ECO:0007669"/>
    <property type="project" value="UniProtKB-ARBA"/>
</dbReference>
<name>A0A0D5C0J9_9ARCH</name>
<dbReference type="InterPro" id="IPR001179">
    <property type="entry name" value="PPIase_FKBP_dom"/>
</dbReference>
<reference evidence="12 13" key="2">
    <citation type="journal article" date="2016" name="ISME J.">
        <title>Physiological and genomic characterization of two novel marine thaumarchaeal strains indicates niche differentiation.</title>
        <authorList>
            <person name="Bayer B."/>
            <person name="Vojvoda J."/>
            <person name="Offre P."/>
            <person name="Alves R.J."/>
            <person name="Elisabeth N.H."/>
            <person name="Garcia J.A."/>
            <person name="Volland J.M."/>
            <person name="Srivastava A."/>
            <person name="Schleper C."/>
            <person name="Herndl G.J."/>
        </authorList>
    </citation>
    <scope>NUCLEOTIDE SEQUENCE [LARGE SCALE GENOMIC DNA]</scope>
    <source>
        <strain evidence="12 13">NF5</strain>
    </source>
</reference>
<dbReference type="AlphaFoldDB" id="A0A0D5C0J9"/>
<evidence type="ECO:0000256" key="5">
    <source>
        <dbReference type="ARBA" id="ARBA00023110"/>
    </source>
</evidence>
<dbReference type="Gene3D" id="2.40.10.330">
    <property type="match status" value="1"/>
</dbReference>
<feature type="domain" description="PPIase FKBP-type" evidence="11">
    <location>
        <begin position="6"/>
        <end position="111"/>
    </location>
</feature>
<dbReference type="PROSITE" id="PS50059">
    <property type="entry name" value="FKBP_PPIASE"/>
    <property type="match status" value="1"/>
</dbReference>
<dbReference type="EMBL" id="CP011070">
    <property type="protein sequence ID" value="AJW69840.1"/>
    <property type="molecule type" value="Genomic_DNA"/>
</dbReference>
<keyword evidence="6" id="KW-0143">Chaperone</keyword>
<keyword evidence="5 8" id="KW-0697">Rotamase</keyword>
<dbReference type="Gene3D" id="3.10.50.40">
    <property type="match status" value="1"/>
</dbReference>
<keyword evidence="13" id="KW-1185">Reference proteome</keyword>
<evidence type="ECO:0000256" key="2">
    <source>
        <dbReference type="ARBA" id="ARBA00004496"/>
    </source>
</evidence>
<dbReference type="Proteomes" id="UP000032408">
    <property type="component" value="Chromosome"/>
</dbReference>
<dbReference type="RefSeq" id="WP_048114682.1">
    <property type="nucleotide sequence ID" value="NZ_CP011070.1"/>
</dbReference>
<reference evidence="13" key="1">
    <citation type="submission" date="2015-03" db="EMBL/GenBank/DDBJ databases">
        <title>Characterization of two novel Thaumarchaeota isolated from the Northern Adriatic Sea.</title>
        <authorList>
            <person name="Bayer B."/>
            <person name="Vojvoda J."/>
            <person name="Offre P."/>
            <person name="Srivastava A."/>
            <person name="Elisabeth N."/>
            <person name="Garcia J.A.L."/>
            <person name="Schleper C."/>
            <person name="Herndl G.J."/>
        </authorList>
    </citation>
    <scope>NUCLEOTIDE SEQUENCE [LARGE SCALE GENOMIC DNA]</scope>
    <source>
        <strain evidence="13">NF5</strain>
    </source>
</reference>
<dbReference type="InterPro" id="IPR054016">
    <property type="entry name" value="FKBP26_IF"/>
</dbReference>
<evidence type="ECO:0000256" key="4">
    <source>
        <dbReference type="ARBA" id="ARBA00022490"/>
    </source>
</evidence>
<dbReference type="EC" id="5.2.1.8" evidence="9"/>
<protein>
    <recommendedName>
        <fullName evidence="9">Peptidyl-prolyl cis-trans isomerase</fullName>
        <ecNumber evidence="9">5.2.1.8</ecNumber>
    </recommendedName>
</protein>